<evidence type="ECO:0000313" key="1">
    <source>
        <dbReference type="EnsemblPlants" id="EMT01534"/>
    </source>
</evidence>
<proteinExistence type="predicted"/>
<dbReference type="EnsemblPlants" id="EMT01534">
    <property type="protein sequence ID" value="EMT01534"/>
    <property type="gene ID" value="F775_03450"/>
</dbReference>
<sequence>MAAPPSWPLLNDSAGYYERADYGCGPLGERVVDGLALLARRDGGDGDQTELCLRAADDVLRLFCEMVPGEVARICGHREIADEQTEIIGTHVRFYARVDAVDGERGLVVFSRHFLADEYVGNLRSYYLVHDSAAASLSLLPQLPRQCPAVYDKRPLLVCHRDDGSYSLVLMAISSEQWTDDLLVRPVICQWSPPTPQSLSGDSRDKGDGICLWRTRQVRQLCAVPIWFEISAQVFTCKGKAFWADLKQCLLYCDCADLLNDGDDDIEFTYVALPKEYRVDRWRS</sequence>
<dbReference type="AlphaFoldDB" id="R7VZB8"/>
<accession>R7VZB8</accession>
<dbReference type="PANTHER" id="PTHR33086">
    <property type="entry name" value="OS05G0468200 PROTEIN-RELATED"/>
    <property type="match status" value="1"/>
</dbReference>
<organism evidence="1">
    <name type="scientific">Aegilops tauschii</name>
    <name type="common">Tausch's goatgrass</name>
    <name type="synonym">Aegilops squarrosa</name>
    <dbReference type="NCBI Taxonomy" id="37682"/>
    <lineage>
        <taxon>Eukaryota</taxon>
        <taxon>Viridiplantae</taxon>
        <taxon>Streptophyta</taxon>
        <taxon>Embryophyta</taxon>
        <taxon>Tracheophyta</taxon>
        <taxon>Spermatophyta</taxon>
        <taxon>Magnoliopsida</taxon>
        <taxon>Liliopsida</taxon>
        <taxon>Poales</taxon>
        <taxon>Poaceae</taxon>
        <taxon>BOP clade</taxon>
        <taxon>Pooideae</taxon>
        <taxon>Triticodae</taxon>
        <taxon>Triticeae</taxon>
        <taxon>Triticinae</taxon>
        <taxon>Aegilops</taxon>
    </lineage>
</organism>
<name>R7VZB8_AEGTA</name>
<protein>
    <recommendedName>
        <fullName evidence="2">DUF1618 domain-containing protein</fullName>
    </recommendedName>
</protein>
<evidence type="ECO:0008006" key="2">
    <source>
        <dbReference type="Google" id="ProtNLM"/>
    </source>
</evidence>
<dbReference type="PANTHER" id="PTHR33086:SF90">
    <property type="entry name" value="DUF1618 DOMAIN-CONTAINING PROTEIN"/>
    <property type="match status" value="1"/>
</dbReference>
<reference evidence="1" key="1">
    <citation type="submission" date="2015-06" db="UniProtKB">
        <authorList>
            <consortium name="EnsemblPlants"/>
        </authorList>
    </citation>
    <scope>IDENTIFICATION</scope>
</reference>